<keyword evidence="6 8" id="KW-1133">Transmembrane helix</keyword>
<gene>
    <name evidence="9" type="ORF">SAMN05216313_13321</name>
</gene>
<dbReference type="AlphaFoldDB" id="A0A1I0JNT3"/>
<dbReference type="EMBL" id="FOIM01000033">
    <property type="protein sequence ID" value="SEU12145.1"/>
    <property type="molecule type" value="Genomic_DNA"/>
</dbReference>
<dbReference type="GO" id="GO:1903785">
    <property type="term" value="P:L-valine transmembrane transport"/>
    <property type="evidence" value="ECO:0007669"/>
    <property type="project" value="TreeGrafter"/>
</dbReference>
<keyword evidence="5 8" id="KW-0812">Transmembrane</keyword>
<proteinExistence type="inferred from homology"/>
<evidence type="ECO:0000256" key="2">
    <source>
        <dbReference type="ARBA" id="ARBA00010735"/>
    </source>
</evidence>
<keyword evidence="7 8" id="KW-0472">Membrane</keyword>
<keyword evidence="4" id="KW-1003">Cell membrane</keyword>
<evidence type="ECO:0000313" key="9">
    <source>
        <dbReference type="EMBL" id="SEU12145.1"/>
    </source>
</evidence>
<dbReference type="InterPro" id="IPR011606">
    <property type="entry name" value="Brnchd-chn_aa_trnsp_permease"/>
</dbReference>
<comment type="similarity">
    <text evidence="2">Belongs to the AzlC family.</text>
</comment>
<feature type="transmembrane region" description="Helical" evidence="8">
    <location>
        <begin position="212"/>
        <end position="231"/>
    </location>
</feature>
<keyword evidence="3" id="KW-0813">Transport</keyword>
<evidence type="ECO:0000256" key="8">
    <source>
        <dbReference type="SAM" id="Phobius"/>
    </source>
</evidence>
<accession>A0A1I0JNT3</accession>
<dbReference type="RefSeq" id="WP_092369653.1">
    <property type="nucleotide sequence ID" value="NZ_CP176637.1"/>
</dbReference>
<protein>
    <submittedName>
        <fullName evidence="9">Predicted branched-chain amino acid permease (Azaleucine resistance)</fullName>
    </submittedName>
</protein>
<feature type="transmembrane region" description="Helical" evidence="8">
    <location>
        <begin position="57"/>
        <end position="79"/>
    </location>
</feature>
<feature type="transmembrane region" description="Helical" evidence="8">
    <location>
        <begin position="21"/>
        <end position="45"/>
    </location>
</feature>
<feature type="transmembrane region" description="Helical" evidence="8">
    <location>
        <begin position="162"/>
        <end position="179"/>
    </location>
</feature>
<evidence type="ECO:0000256" key="6">
    <source>
        <dbReference type="ARBA" id="ARBA00022989"/>
    </source>
</evidence>
<sequence length="243" mass="25757">MKSNRDWYLQGAHDGLPIAMGYLAVSFTLGIAARNVGLGAFPASLMSITNLTSAGQFAALGLITAGTSYVEMACTQLIINLRYFLMSCALSQKLDPNMHFFHRLLVAYGVTDEIFGISIGSGRMLNPFYAYGAISVAAPSWTLGTFLGVVSGNVLPARVLNALNVALYGMFIAVIVPPARKQKVLAGLVAVSMAASLLFTLLPVVSQISTGMRIIILTVLVAGAGAVLFPVEEAEEKEELHEA</sequence>
<evidence type="ECO:0000256" key="3">
    <source>
        <dbReference type="ARBA" id="ARBA00022448"/>
    </source>
</evidence>
<evidence type="ECO:0000256" key="4">
    <source>
        <dbReference type="ARBA" id="ARBA00022475"/>
    </source>
</evidence>
<dbReference type="Proteomes" id="UP000198508">
    <property type="component" value="Unassembled WGS sequence"/>
</dbReference>
<dbReference type="STRING" id="460384.SAMN05216313_13321"/>
<dbReference type="Pfam" id="PF03591">
    <property type="entry name" value="AzlC"/>
    <property type="match status" value="1"/>
</dbReference>
<reference evidence="10" key="1">
    <citation type="submission" date="2016-10" db="EMBL/GenBank/DDBJ databases">
        <authorList>
            <person name="Varghese N."/>
            <person name="Submissions S."/>
        </authorList>
    </citation>
    <scope>NUCLEOTIDE SEQUENCE [LARGE SCALE GENOMIC DNA]</scope>
    <source>
        <strain evidence="10">NLAE-zl-G277</strain>
    </source>
</reference>
<organism evidence="9 10">
    <name type="scientific">Enterocloster lavalensis</name>
    <dbReference type="NCBI Taxonomy" id="460384"/>
    <lineage>
        <taxon>Bacteria</taxon>
        <taxon>Bacillati</taxon>
        <taxon>Bacillota</taxon>
        <taxon>Clostridia</taxon>
        <taxon>Lachnospirales</taxon>
        <taxon>Lachnospiraceae</taxon>
        <taxon>Enterocloster</taxon>
    </lineage>
</organism>
<dbReference type="PANTHER" id="PTHR34979">
    <property type="entry name" value="INNER MEMBRANE PROTEIN YGAZ"/>
    <property type="match status" value="1"/>
</dbReference>
<name>A0A1I0JNT3_9FIRM</name>
<feature type="transmembrane region" description="Helical" evidence="8">
    <location>
        <begin position="185"/>
        <end position="205"/>
    </location>
</feature>
<evidence type="ECO:0000256" key="1">
    <source>
        <dbReference type="ARBA" id="ARBA00004651"/>
    </source>
</evidence>
<evidence type="ECO:0000313" key="10">
    <source>
        <dbReference type="Proteomes" id="UP000198508"/>
    </source>
</evidence>
<evidence type="ECO:0000256" key="7">
    <source>
        <dbReference type="ARBA" id="ARBA00023136"/>
    </source>
</evidence>
<feature type="transmembrane region" description="Helical" evidence="8">
    <location>
        <begin position="128"/>
        <end position="150"/>
    </location>
</feature>
<evidence type="ECO:0000256" key="5">
    <source>
        <dbReference type="ARBA" id="ARBA00022692"/>
    </source>
</evidence>
<keyword evidence="10" id="KW-1185">Reference proteome</keyword>
<comment type="subcellular location">
    <subcellularLocation>
        <location evidence="1">Cell membrane</location>
        <topology evidence="1">Multi-pass membrane protein</topology>
    </subcellularLocation>
</comment>
<dbReference type="GO" id="GO:0005886">
    <property type="term" value="C:plasma membrane"/>
    <property type="evidence" value="ECO:0007669"/>
    <property type="project" value="UniProtKB-SubCell"/>
</dbReference>
<feature type="transmembrane region" description="Helical" evidence="8">
    <location>
        <begin position="100"/>
        <end position="122"/>
    </location>
</feature>
<dbReference type="PANTHER" id="PTHR34979:SF1">
    <property type="entry name" value="INNER MEMBRANE PROTEIN YGAZ"/>
    <property type="match status" value="1"/>
</dbReference>